<dbReference type="SUPFAM" id="SSF47781">
    <property type="entry name" value="RuvA domain 2-like"/>
    <property type="match status" value="1"/>
</dbReference>
<dbReference type="Proteomes" id="UP001465119">
    <property type="component" value="Unassembled WGS sequence"/>
</dbReference>
<keyword evidence="2" id="KW-1185">Reference proteome</keyword>
<dbReference type="RefSeq" id="WP_349185475.1">
    <property type="nucleotide sequence ID" value="NZ_JBBMEN010000001.1"/>
</dbReference>
<dbReference type="Pfam" id="PF12836">
    <property type="entry name" value="HHH_3"/>
    <property type="match status" value="1"/>
</dbReference>
<dbReference type="InterPro" id="IPR004509">
    <property type="entry name" value="Competence_ComEA_HhH"/>
</dbReference>
<dbReference type="InterPro" id="IPR051675">
    <property type="entry name" value="Endo/Exo/Phosphatase_dom_1"/>
</dbReference>
<dbReference type="PANTHER" id="PTHR21180:SF32">
    <property type="entry name" value="ENDONUCLEASE_EXONUCLEASE_PHOSPHATASE FAMILY DOMAIN-CONTAINING PROTEIN 1"/>
    <property type="match status" value="1"/>
</dbReference>
<dbReference type="NCBIfam" id="TIGR00426">
    <property type="entry name" value="competence protein ComEA helix-hairpin-helix repeat region"/>
    <property type="match status" value="1"/>
</dbReference>
<gene>
    <name evidence="1" type="ORF">WMO20_00270</name>
</gene>
<comment type="caution">
    <text evidence="1">The sequence shown here is derived from an EMBL/GenBank/DDBJ whole genome shotgun (WGS) entry which is preliminary data.</text>
</comment>
<organism evidence="1 2">
    <name type="scientific">Faecalibacterium intestinale</name>
    <dbReference type="NCBI Taxonomy" id="3133155"/>
    <lineage>
        <taxon>Bacteria</taxon>
        <taxon>Bacillati</taxon>
        <taxon>Bacillota</taxon>
        <taxon>Clostridia</taxon>
        <taxon>Eubacteriales</taxon>
        <taxon>Oscillospiraceae</taxon>
        <taxon>Faecalibacterium</taxon>
    </lineage>
</organism>
<protein>
    <submittedName>
        <fullName evidence="1">Helix-hairpin-helix domain-containing protein</fullName>
    </submittedName>
</protein>
<reference evidence="1 2" key="1">
    <citation type="submission" date="2024-03" db="EMBL/GenBank/DDBJ databases">
        <title>Human intestinal bacterial collection.</title>
        <authorList>
            <person name="Pauvert C."/>
            <person name="Hitch T.C.A."/>
            <person name="Clavel T."/>
        </authorList>
    </citation>
    <scope>NUCLEOTIDE SEQUENCE [LARGE SCALE GENOMIC DNA]</scope>
    <source>
        <strain evidence="1 2">CLA-AA-H281</strain>
    </source>
</reference>
<sequence>MPNQKHREGLFLLLCLAAAGICAGLAFRFAVPLQAQTPQTLPDTKALAEYTQVELNTADADALCTLPGVGPRNAQAILDYRAQYGPFAQVEDAAQVPGITQAMVDSWAGQAYVR</sequence>
<dbReference type="Gene3D" id="1.10.150.280">
    <property type="entry name" value="AF1531-like domain"/>
    <property type="match status" value="1"/>
</dbReference>
<name>A0ABV1BZA4_9FIRM</name>
<evidence type="ECO:0000313" key="1">
    <source>
        <dbReference type="EMBL" id="MEQ2384378.1"/>
    </source>
</evidence>
<dbReference type="EMBL" id="JBBMEN010000001">
    <property type="protein sequence ID" value="MEQ2384378.1"/>
    <property type="molecule type" value="Genomic_DNA"/>
</dbReference>
<dbReference type="InterPro" id="IPR010994">
    <property type="entry name" value="RuvA_2-like"/>
</dbReference>
<evidence type="ECO:0000313" key="2">
    <source>
        <dbReference type="Proteomes" id="UP001465119"/>
    </source>
</evidence>
<dbReference type="PANTHER" id="PTHR21180">
    <property type="entry name" value="ENDONUCLEASE/EXONUCLEASE/PHOSPHATASE FAMILY DOMAIN-CONTAINING PROTEIN 1"/>
    <property type="match status" value="1"/>
</dbReference>
<accession>A0ABV1BZA4</accession>
<proteinExistence type="predicted"/>